<proteinExistence type="predicted"/>
<gene>
    <name evidence="2" type="ORF">O3P69_018805</name>
</gene>
<name>A0AAW0STS7_SCYPA</name>
<organism evidence="2 3">
    <name type="scientific">Scylla paramamosain</name>
    <name type="common">Mud crab</name>
    <dbReference type="NCBI Taxonomy" id="85552"/>
    <lineage>
        <taxon>Eukaryota</taxon>
        <taxon>Metazoa</taxon>
        <taxon>Ecdysozoa</taxon>
        <taxon>Arthropoda</taxon>
        <taxon>Crustacea</taxon>
        <taxon>Multicrustacea</taxon>
        <taxon>Malacostraca</taxon>
        <taxon>Eumalacostraca</taxon>
        <taxon>Eucarida</taxon>
        <taxon>Decapoda</taxon>
        <taxon>Pleocyemata</taxon>
        <taxon>Brachyura</taxon>
        <taxon>Eubrachyura</taxon>
        <taxon>Portunoidea</taxon>
        <taxon>Portunidae</taxon>
        <taxon>Portuninae</taxon>
        <taxon>Scylla</taxon>
    </lineage>
</organism>
<evidence type="ECO:0000313" key="3">
    <source>
        <dbReference type="Proteomes" id="UP001487740"/>
    </source>
</evidence>
<dbReference type="AlphaFoldDB" id="A0AAW0STS7"/>
<dbReference type="EMBL" id="JARAKH010000046">
    <property type="protein sequence ID" value="KAK8378092.1"/>
    <property type="molecule type" value="Genomic_DNA"/>
</dbReference>
<dbReference type="Proteomes" id="UP001487740">
    <property type="component" value="Unassembled WGS sequence"/>
</dbReference>
<evidence type="ECO:0000256" key="1">
    <source>
        <dbReference type="SAM" id="MobiDB-lite"/>
    </source>
</evidence>
<feature type="region of interest" description="Disordered" evidence="1">
    <location>
        <begin position="1"/>
        <end position="25"/>
    </location>
</feature>
<feature type="region of interest" description="Disordered" evidence="1">
    <location>
        <begin position="56"/>
        <end position="91"/>
    </location>
</feature>
<comment type="caution">
    <text evidence="2">The sequence shown here is derived from an EMBL/GenBank/DDBJ whole genome shotgun (WGS) entry which is preliminary data.</text>
</comment>
<feature type="compositionally biased region" description="Low complexity" evidence="1">
    <location>
        <begin position="72"/>
        <end position="82"/>
    </location>
</feature>
<protein>
    <submittedName>
        <fullName evidence="2">Uncharacterized protein</fullName>
    </submittedName>
</protein>
<keyword evidence="3" id="KW-1185">Reference proteome</keyword>
<feature type="compositionally biased region" description="Basic and acidic residues" evidence="1">
    <location>
        <begin position="56"/>
        <end position="71"/>
    </location>
</feature>
<accession>A0AAW0STS7</accession>
<evidence type="ECO:0000313" key="2">
    <source>
        <dbReference type="EMBL" id="KAK8378092.1"/>
    </source>
</evidence>
<reference evidence="2 3" key="1">
    <citation type="submission" date="2023-03" db="EMBL/GenBank/DDBJ databases">
        <title>High-quality genome of Scylla paramamosain provides insights in environmental adaptation.</title>
        <authorList>
            <person name="Zhang L."/>
        </authorList>
    </citation>
    <scope>NUCLEOTIDE SEQUENCE [LARGE SCALE GENOMIC DNA]</scope>
    <source>
        <strain evidence="2">LZ_2023a</strain>
        <tissue evidence="2">Muscle</tissue>
    </source>
</reference>
<sequence length="133" mass="15093">MTSSEYSKLWCSSPETKASVSPEGDVLRPKKAVNANDLTLSDLVLYCIENDETLWSDRPKSTRTSRVDRTAVENAATNNNNKNKSDEEKNKGADDLSLRYILGFYRGYYFYADDSPSEQKHINHLTLLKKCFG</sequence>